<evidence type="ECO:0000313" key="4">
    <source>
        <dbReference type="Proteomes" id="UP001428290"/>
    </source>
</evidence>
<feature type="domain" description="Response regulatory" evidence="2">
    <location>
        <begin position="3"/>
        <end position="116"/>
    </location>
</feature>
<dbReference type="Proteomes" id="UP001428290">
    <property type="component" value="Unassembled WGS sequence"/>
</dbReference>
<dbReference type="SUPFAM" id="SSF52172">
    <property type="entry name" value="CheY-like"/>
    <property type="match status" value="1"/>
</dbReference>
<dbReference type="InterPro" id="IPR011006">
    <property type="entry name" value="CheY-like_superfamily"/>
</dbReference>
<comment type="caution">
    <text evidence="1">Lacks conserved residue(s) required for the propagation of feature annotation.</text>
</comment>
<organism evidence="3 4">
    <name type="scientific">Herpetosiphon gulosus</name>
    <dbReference type="NCBI Taxonomy" id="1973496"/>
    <lineage>
        <taxon>Bacteria</taxon>
        <taxon>Bacillati</taxon>
        <taxon>Chloroflexota</taxon>
        <taxon>Chloroflexia</taxon>
        <taxon>Herpetosiphonales</taxon>
        <taxon>Herpetosiphonaceae</taxon>
        <taxon>Herpetosiphon</taxon>
    </lineage>
</organism>
<reference evidence="3 4" key="1">
    <citation type="submission" date="2024-02" db="EMBL/GenBank/DDBJ databases">
        <title>Herpetosiphon gulosus NBRC 112829.</title>
        <authorList>
            <person name="Ichikawa N."/>
            <person name="Katano-Makiyama Y."/>
            <person name="Hidaka K."/>
        </authorList>
    </citation>
    <scope>NUCLEOTIDE SEQUENCE [LARGE SCALE GENOMIC DNA]</scope>
    <source>
        <strain evidence="3 4">NBRC 112829</strain>
    </source>
</reference>
<sequence length="122" mass="12702">MSTIVAYVPDLMFGVRVRDVLQQLGYQALVADSLAAAQQALAPDLALLIVDLRGETSATSALVQAAKALDPSLPVLAFGSHVDVERQKAAREAGCDKVVANSKFSSDLPGLIATLVRQPSAG</sequence>
<accession>A0ABP9WXJ2</accession>
<evidence type="ECO:0000313" key="3">
    <source>
        <dbReference type="EMBL" id="GAA5527927.1"/>
    </source>
</evidence>
<dbReference type="RefSeq" id="WP_345721536.1">
    <property type="nucleotide sequence ID" value="NZ_BAABRU010000005.1"/>
</dbReference>
<name>A0ABP9WXJ2_9CHLR</name>
<protein>
    <recommendedName>
        <fullName evidence="2">Response regulatory domain-containing protein</fullName>
    </recommendedName>
</protein>
<dbReference type="EMBL" id="BAABRU010000005">
    <property type="protein sequence ID" value="GAA5527927.1"/>
    <property type="molecule type" value="Genomic_DNA"/>
</dbReference>
<gene>
    <name evidence="3" type="ORF">Hgul01_01720</name>
</gene>
<dbReference type="Gene3D" id="3.40.50.2300">
    <property type="match status" value="1"/>
</dbReference>
<proteinExistence type="predicted"/>
<evidence type="ECO:0000259" key="2">
    <source>
        <dbReference type="PROSITE" id="PS50110"/>
    </source>
</evidence>
<comment type="caution">
    <text evidence="3">The sequence shown here is derived from an EMBL/GenBank/DDBJ whole genome shotgun (WGS) entry which is preliminary data.</text>
</comment>
<keyword evidence="4" id="KW-1185">Reference proteome</keyword>
<dbReference type="InterPro" id="IPR001789">
    <property type="entry name" value="Sig_transdc_resp-reg_receiver"/>
</dbReference>
<dbReference type="PROSITE" id="PS50110">
    <property type="entry name" value="RESPONSE_REGULATORY"/>
    <property type="match status" value="1"/>
</dbReference>
<evidence type="ECO:0000256" key="1">
    <source>
        <dbReference type="PROSITE-ProRule" id="PRU00169"/>
    </source>
</evidence>